<reference evidence="2 3" key="1">
    <citation type="submission" date="2020-05" db="EMBL/GenBank/DDBJ databases">
        <title>FDA dAtabase for Regulatory Grade micrObial Sequences (FDA-ARGOS): Supporting development and validation of Infectious Disease Dx tests.</title>
        <authorList>
            <person name="Moreno J."/>
            <person name="Tallon L."/>
            <person name="Sadzewicz L."/>
            <person name="Zhao X."/>
            <person name="Vavikolanu K."/>
            <person name="Mehta A."/>
            <person name="Aluvathingal J."/>
            <person name="Nadendla S."/>
            <person name="Myers T."/>
            <person name="Yan Y."/>
            <person name="Sichtig H."/>
        </authorList>
    </citation>
    <scope>NUCLEOTIDE SEQUENCE [LARGE SCALE GENOMIC DNA]</scope>
    <source>
        <strain evidence="2 3">FDAARGOS_760</strain>
    </source>
</reference>
<evidence type="ECO:0000313" key="2">
    <source>
        <dbReference type="EMBL" id="QKH88125.1"/>
    </source>
</evidence>
<organism evidence="2 3">
    <name type="scientific">Prevotella melaninogenica</name>
    <dbReference type="NCBI Taxonomy" id="28132"/>
    <lineage>
        <taxon>Bacteria</taxon>
        <taxon>Pseudomonadati</taxon>
        <taxon>Bacteroidota</taxon>
        <taxon>Bacteroidia</taxon>
        <taxon>Bacteroidales</taxon>
        <taxon>Prevotellaceae</taxon>
        <taxon>Prevotella</taxon>
    </lineage>
</organism>
<sequence length="59" mass="6712">MRRTILILLLFIIGNGLLLLGIDFKPTIPIIIVQIMSLWGTYKLIKDSNLSKKKEEKSA</sequence>
<protein>
    <submittedName>
        <fullName evidence="2">Uncharacterized protein</fullName>
    </submittedName>
</protein>
<feature type="transmembrane region" description="Helical" evidence="1">
    <location>
        <begin position="5"/>
        <end position="22"/>
    </location>
</feature>
<dbReference type="AlphaFoldDB" id="A0A7D4FXD5"/>
<keyword evidence="1" id="KW-0472">Membrane</keyword>
<accession>A0A7D4FXD5</accession>
<keyword evidence="1" id="KW-0812">Transmembrane</keyword>
<keyword evidence="1" id="KW-1133">Transmembrane helix</keyword>
<feature type="transmembrane region" description="Helical" evidence="1">
    <location>
        <begin position="28"/>
        <end position="45"/>
    </location>
</feature>
<dbReference type="EMBL" id="CP054010">
    <property type="protein sequence ID" value="QKH88125.1"/>
    <property type="molecule type" value="Genomic_DNA"/>
</dbReference>
<evidence type="ECO:0000313" key="3">
    <source>
        <dbReference type="Proteomes" id="UP000500843"/>
    </source>
</evidence>
<name>A0A7D4FXD5_9BACT</name>
<dbReference type="Proteomes" id="UP000500843">
    <property type="component" value="Chromosome 1"/>
</dbReference>
<gene>
    <name evidence="2" type="ORF">FIU21_03975</name>
</gene>
<dbReference type="RefSeq" id="WP_036886472.1">
    <property type="nucleotide sequence ID" value="NZ_CP054010.1"/>
</dbReference>
<proteinExistence type="predicted"/>
<evidence type="ECO:0000256" key="1">
    <source>
        <dbReference type="SAM" id="Phobius"/>
    </source>
</evidence>